<dbReference type="RefSeq" id="XP_011494935.1">
    <property type="nucleotide sequence ID" value="XM_011496633.1"/>
</dbReference>
<dbReference type="CDD" id="cd16657">
    <property type="entry name" value="RING-Ubox_UBE4A"/>
    <property type="match status" value="1"/>
</dbReference>
<evidence type="ECO:0000256" key="6">
    <source>
        <dbReference type="ARBA" id="ARBA00022490"/>
    </source>
</evidence>
<accession>A0AAJ6YC19</accession>
<dbReference type="GO" id="GO:0005634">
    <property type="term" value="C:nucleus"/>
    <property type="evidence" value="ECO:0007669"/>
    <property type="project" value="TreeGrafter"/>
</dbReference>
<dbReference type="FunFam" id="3.30.40.10:FF:000055">
    <property type="entry name" value="Ubiquitin conjugation factor e4 a"/>
    <property type="match status" value="1"/>
</dbReference>
<keyword evidence="8" id="KW-0833">Ubl conjugation pathway</keyword>
<dbReference type="GO" id="GO:0000151">
    <property type="term" value="C:ubiquitin ligase complex"/>
    <property type="evidence" value="ECO:0007669"/>
    <property type="project" value="InterPro"/>
</dbReference>
<dbReference type="InterPro" id="IPR019474">
    <property type="entry name" value="Ub_conjug_fac_E4_core"/>
</dbReference>
<comment type="pathway">
    <text evidence="3">Protein modification; protein ubiquitination.</text>
</comment>
<dbReference type="SMART" id="SM00504">
    <property type="entry name" value="Ubox"/>
    <property type="match status" value="1"/>
</dbReference>
<dbReference type="Pfam" id="PF10408">
    <property type="entry name" value="Ufd2P_core"/>
    <property type="match status" value="1"/>
</dbReference>
<dbReference type="PANTHER" id="PTHR13931">
    <property type="entry name" value="UBIQUITINATION FACTOR E4"/>
    <property type="match status" value="1"/>
</dbReference>
<dbReference type="PROSITE" id="PS51698">
    <property type="entry name" value="U_BOX"/>
    <property type="match status" value="1"/>
</dbReference>
<sequence length="1039" mass="120173">MCDNVNSNPFVGLFTLNNETAFISQEVVNNIPNESINFEKDGISQVQTEEQSLGIASNNNELEKIKFEELIADVFGIILRQWNIKTSTRQLVFIDTDSIEHAIFERLLLTNPNSMLISKETTKKEDLDNHFIQSEIVTYLFECYRRLQRYKKSDGFYDIVENIQVIIMRNISTALQEPEIFLDQEVYIQFISLFKDGGNTCSDLISFINDVIKYLCLENKGSETEIINITFSSILNIIHKEVDNSDLLQFKQYWFSILQIFAIIEPLAKLIITHSSIKSRNGKAYADTLLGSLLNLSCLPKTINGPYYFYNKPFEQQNSIIDQNIWIALDGLSESLHKIFHALLKCSYEVRHMTLLWIGDCIHANENRGKLWNSHNEIIDDKSVSDGFMLNLGNVLLKLCQPFCSKPNDIKILKIDPTYCVAQVNENEHYEERLHVISLSSRTCLIPTPEGENRLMATSFNFMTECFYLTHLSLDLGYRIILEKLFKVSQDLARIQRLYNDVRHGSTSEVSELITERMENHMAKYLTMKASLLTPDILNLLAKFHSATAFWLIQVNIDTRLQELNQDTYAPCVYKVITFPFSERVPETLRCIPEFIIENTISFLCFLRRWCPNIFEEQGPNFLNPILTEVVALMESPTRLHNPHLRARLAEGLEALLPNNDHINNHSTASLGIYHRQQLFLTHPHKHIIVQNLLHVFVSIEMTGQSVQFEQKFNYRRPMYTVMAYLWKIPEYQNNFKQLADEALVNMEAPQPPLFLRFINLLTNDAVFLLDDALSNIAQLRQMINARDSGEWDKLSQHEKEQQHYYLEHIGTIARFNNILGRETIQTLKILTSEIKSVFCHATMVDRIASMLNYLLLQLVGPNKKNLKIKHQKEYDFNPANLVLNICEIYINLSKNDNFTLAVSQDGRSYSYELFKLTIEVLVRIGGVGILNDLDMFAKKVNQTAIQKKEEEEILVDAPEEFLDPIMSTLMTDPVVLPSSKTIIDRQTIARHLLSDQTDPFNRSPLTMDMVTTEVCLKVQIEKWIEQKRKERQTSNYGN</sequence>
<keyword evidence="6" id="KW-0963">Cytoplasm</keyword>
<dbReference type="GO" id="GO:0006511">
    <property type="term" value="P:ubiquitin-dependent protein catabolic process"/>
    <property type="evidence" value="ECO:0007669"/>
    <property type="project" value="InterPro"/>
</dbReference>
<keyword evidence="13" id="KW-1185">Reference proteome</keyword>
<evidence type="ECO:0000256" key="1">
    <source>
        <dbReference type="ARBA" id="ARBA00000900"/>
    </source>
</evidence>
<dbReference type="GeneID" id="105359891"/>
<dbReference type="InterPro" id="IPR045132">
    <property type="entry name" value="UBE4"/>
</dbReference>
<evidence type="ECO:0000313" key="14">
    <source>
        <dbReference type="RefSeq" id="XP_011494935.1"/>
    </source>
</evidence>
<dbReference type="CTD" id="9354"/>
<keyword evidence="7" id="KW-0808">Transferase</keyword>
<dbReference type="GO" id="GO:0005737">
    <property type="term" value="C:cytoplasm"/>
    <property type="evidence" value="ECO:0007669"/>
    <property type="project" value="UniProtKB-SubCell"/>
</dbReference>
<dbReference type="Pfam" id="PF04564">
    <property type="entry name" value="U-box"/>
    <property type="match status" value="1"/>
</dbReference>
<evidence type="ECO:0000256" key="2">
    <source>
        <dbReference type="ARBA" id="ARBA00004496"/>
    </source>
</evidence>
<evidence type="ECO:0000256" key="11">
    <source>
        <dbReference type="ARBA" id="ARBA00040077"/>
    </source>
</evidence>
<dbReference type="GO" id="GO:0034450">
    <property type="term" value="F:ubiquitin-ubiquitin ligase activity"/>
    <property type="evidence" value="ECO:0007669"/>
    <property type="project" value="InterPro"/>
</dbReference>
<proteinExistence type="inferred from homology"/>
<comment type="catalytic activity">
    <reaction evidence="1">
        <text>S-ubiquitinyl-[E2 ubiquitin-conjugating enzyme]-L-cysteine + [acceptor protein]-L-lysine = [E2 ubiquitin-conjugating enzyme]-L-cysteine + N(6)-ubiquitinyl-[acceptor protein]-L-lysine.</text>
        <dbReference type="EC" id="2.3.2.27"/>
    </reaction>
</comment>
<dbReference type="InterPro" id="IPR013083">
    <property type="entry name" value="Znf_RING/FYVE/PHD"/>
</dbReference>
<dbReference type="AlphaFoldDB" id="A0AAJ6YC19"/>
<dbReference type="GO" id="GO:0000209">
    <property type="term" value="P:protein polyubiquitination"/>
    <property type="evidence" value="ECO:0007669"/>
    <property type="project" value="TreeGrafter"/>
</dbReference>
<evidence type="ECO:0000256" key="5">
    <source>
        <dbReference type="ARBA" id="ARBA00012483"/>
    </source>
</evidence>
<evidence type="ECO:0000256" key="8">
    <source>
        <dbReference type="ARBA" id="ARBA00022786"/>
    </source>
</evidence>
<evidence type="ECO:0000313" key="13">
    <source>
        <dbReference type="Proteomes" id="UP000695007"/>
    </source>
</evidence>
<comment type="subcellular location">
    <subcellularLocation>
        <location evidence="2">Cytoplasm</location>
    </subcellularLocation>
</comment>
<dbReference type="EC" id="2.3.2.27" evidence="5"/>
<evidence type="ECO:0000256" key="4">
    <source>
        <dbReference type="ARBA" id="ARBA00007434"/>
    </source>
</evidence>
<keyword evidence="9" id="KW-0007">Acetylation</keyword>
<dbReference type="Proteomes" id="UP000695007">
    <property type="component" value="Unplaced"/>
</dbReference>
<dbReference type="SUPFAM" id="SSF57850">
    <property type="entry name" value="RING/U-box"/>
    <property type="match status" value="1"/>
</dbReference>
<dbReference type="KEGG" id="csol:105359891"/>
<gene>
    <name evidence="14" type="primary">LOC105359891</name>
</gene>
<dbReference type="InterPro" id="IPR003613">
    <property type="entry name" value="Ubox_domain"/>
</dbReference>
<comment type="function">
    <text evidence="10">Ubiquitin-protein ligase that probably functions as an E3 ligase in conjunction with specific E1 and E2 ligases. May also function as an E4 ligase mediating the assembly of polyubiquitin chains on substrates ubiquitinated by another E3 ubiquitin ligase. Mediates 'Lys-48'-linked polyubiquitination of substrates.</text>
</comment>
<feature type="domain" description="U-box" evidence="12">
    <location>
        <begin position="957"/>
        <end position="1031"/>
    </location>
</feature>
<organism evidence="13 14">
    <name type="scientific">Ceratosolen solmsi marchali</name>
    <dbReference type="NCBI Taxonomy" id="326594"/>
    <lineage>
        <taxon>Eukaryota</taxon>
        <taxon>Metazoa</taxon>
        <taxon>Ecdysozoa</taxon>
        <taxon>Arthropoda</taxon>
        <taxon>Hexapoda</taxon>
        <taxon>Insecta</taxon>
        <taxon>Pterygota</taxon>
        <taxon>Neoptera</taxon>
        <taxon>Endopterygota</taxon>
        <taxon>Hymenoptera</taxon>
        <taxon>Apocrita</taxon>
        <taxon>Proctotrupomorpha</taxon>
        <taxon>Chalcidoidea</taxon>
        <taxon>Agaonidae</taxon>
        <taxon>Agaoninae</taxon>
        <taxon>Ceratosolen</taxon>
    </lineage>
</organism>
<protein>
    <recommendedName>
        <fullName evidence="11">Ubiquitin conjugation factor E4 A</fullName>
        <ecNumber evidence="5">2.3.2.27</ecNumber>
    </recommendedName>
</protein>
<dbReference type="GO" id="GO:0036503">
    <property type="term" value="P:ERAD pathway"/>
    <property type="evidence" value="ECO:0007669"/>
    <property type="project" value="InterPro"/>
</dbReference>
<evidence type="ECO:0000256" key="7">
    <source>
        <dbReference type="ARBA" id="ARBA00022679"/>
    </source>
</evidence>
<reference evidence="14" key="1">
    <citation type="submission" date="2025-08" db="UniProtKB">
        <authorList>
            <consortium name="RefSeq"/>
        </authorList>
    </citation>
    <scope>IDENTIFICATION</scope>
</reference>
<evidence type="ECO:0000256" key="3">
    <source>
        <dbReference type="ARBA" id="ARBA00004906"/>
    </source>
</evidence>
<name>A0AAJ6YC19_9HYME</name>
<dbReference type="Gene3D" id="3.30.40.10">
    <property type="entry name" value="Zinc/RING finger domain, C3HC4 (zinc finger)"/>
    <property type="match status" value="1"/>
</dbReference>
<evidence type="ECO:0000256" key="9">
    <source>
        <dbReference type="ARBA" id="ARBA00022990"/>
    </source>
</evidence>
<comment type="similarity">
    <text evidence="4">Belongs to the ubiquitin conjugation factor E4 family.</text>
</comment>
<evidence type="ECO:0000259" key="12">
    <source>
        <dbReference type="PROSITE" id="PS51698"/>
    </source>
</evidence>
<dbReference type="PANTHER" id="PTHR13931:SF16">
    <property type="entry name" value="UBIQUITIN CONJUGATION FACTOR E4 A"/>
    <property type="match status" value="1"/>
</dbReference>
<evidence type="ECO:0000256" key="10">
    <source>
        <dbReference type="ARBA" id="ARBA00037624"/>
    </source>
</evidence>